<dbReference type="PROSITE" id="PS50837">
    <property type="entry name" value="NACHT"/>
    <property type="match status" value="1"/>
</dbReference>
<proteinExistence type="predicted"/>
<dbReference type="Proteomes" id="UP000838748">
    <property type="component" value="Unassembled WGS sequence"/>
</dbReference>
<evidence type="ECO:0000259" key="1">
    <source>
        <dbReference type="PROSITE" id="PS50837"/>
    </source>
</evidence>
<dbReference type="Gene3D" id="3.40.50.300">
    <property type="entry name" value="P-loop containing nucleotide triphosphate hydrolases"/>
    <property type="match status" value="1"/>
</dbReference>
<reference evidence="2" key="1">
    <citation type="submission" date="2021-11" db="EMBL/GenBank/DDBJ databases">
        <authorList>
            <person name="Rodrigo-Torres L."/>
            <person name="Arahal R. D."/>
            <person name="Lucena T."/>
        </authorList>
    </citation>
    <scope>NUCLEOTIDE SEQUENCE</scope>
    <source>
        <strain evidence="2">CECT 7928</strain>
    </source>
</reference>
<protein>
    <recommendedName>
        <fullName evidence="1">NACHT domain-containing protein</fullName>
    </recommendedName>
</protein>
<dbReference type="EMBL" id="CAKLDM010000001">
    <property type="protein sequence ID" value="CAH0537471.1"/>
    <property type="molecule type" value="Genomic_DNA"/>
</dbReference>
<gene>
    <name evidence="2" type="ORF">VMF7928_01126</name>
</gene>
<evidence type="ECO:0000313" key="3">
    <source>
        <dbReference type="Proteomes" id="UP000838748"/>
    </source>
</evidence>
<dbReference type="InterPro" id="IPR038461">
    <property type="entry name" value="Schlafen_AlbA_2_dom_sf"/>
</dbReference>
<dbReference type="InterPro" id="IPR027417">
    <property type="entry name" value="P-loop_NTPase"/>
</dbReference>
<dbReference type="Gene3D" id="3.30.950.30">
    <property type="entry name" value="Schlafen, AAA domain"/>
    <property type="match status" value="1"/>
</dbReference>
<dbReference type="RefSeq" id="WP_237360484.1">
    <property type="nucleotide sequence ID" value="NZ_CAKLDM010000001.1"/>
</dbReference>
<comment type="caution">
    <text evidence="2">The sequence shown here is derived from an EMBL/GenBank/DDBJ whole genome shotgun (WGS) entry which is preliminary data.</text>
</comment>
<dbReference type="InterPro" id="IPR007111">
    <property type="entry name" value="NACHT_NTPase"/>
</dbReference>
<feature type="domain" description="NACHT" evidence="1">
    <location>
        <begin position="361"/>
        <end position="494"/>
    </location>
</feature>
<dbReference type="SUPFAM" id="SSF52540">
    <property type="entry name" value="P-loop containing nucleoside triphosphate hydrolases"/>
    <property type="match status" value="1"/>
</dbReference>
<organism evidence="2 3">
    <name type="scientific">Vibrio marisflavi CECT 7928</name>
    <dbReference type="NCBI Taxonomy" id="634439"/>
    <lineage>
        <taxon>Bacteria</taxon>
        <taxon>Pseudomonadati</taxon>
        <taxon>Pseudomonadota</taxon>
        <taxon>Gammaproteobacteria</taxon>
        <taxon>Vibrionales</taxon>
        <taxon>Vibrionaceae</taxon>
        <taxon>Vibrio</taxon>
    </lineage>
</organism>
<accession>A0ABN8E3L6</accession>
<keyword evidence="3" id="KW-1185">Reference proteome</keyword>
<evidence type="ECO:0000313" key="2">
    <source>
        <dbReference type="EMBL" id="CAH0537471.1"/>
    </source>
</evidence>
<sequence length="980" mass="114609">MRALISNLSEQKEEVYLEFKSEWYWNGKSQDIRCWGEFLKDFVALVNCTPEHVEDNKYLIIGVDESKDKLERFIDVNINKLGFDSIETFKDKIDEKLFSYFEFEDGSNVKNCFKVSEEKFNGRRIICFLIFPATSLLVLKKDLQDKRRTEKKGNVFIREIKLCDGEPQVANACPKLIKSIDESRKKLIPEIKKDLNISKNVEKTIELFLKKNASFKEIGRSSEKKWKDKILFEVYNLSSEFSSGLDIIYLFKNSNQIRTREFLISNGHISDTSIKYILIDDDSSIDKEGVKLKFSAKSVLTLSGFAREHLYNDLLNEDSFHDGQFKKQRQIKNFIEPSVVGSINKNALVLLNEWLSMNSKPLMVVKGYGGVGKTTLVKYFLDQVYLYNNSLEDGYRVVFIDSKRIIDEISTQGVIDDLFYFYSAHAKVNQFENRFNQELLELSIDNGNVLIVVDGIDEVIAKLSGKFDVSSFIDNIFDSYLIGNEKTKIILTCRDYFWDLNTDENHSICKVELSPFTESLTKKFFQQEYDNNSPEFRRCMEYADEFKFNTDAIESPNFVYIPYTLDLISDMVRQNRDFGSVNRNDIETEILKTDLTDDYFIGRICNREIQKLRNIDVDSQLLLFMKLSTFHNGNIHESNFNKLLDHVDVKDVTDIVELFKGHTLINFDHHSRVVSFKYDFFKEFFANLYICYFLSRGEKSLFDRNIIRSISEYVKYNTRFTKRVSSRVIFNEELEIFIIELIEISIEQLKEKEEILTRRVISSLICILLSCHQHSTGRSSVSTNTQILIDIFGQNLDYLSILNLFGKDSDKLIFDFRGMTITNVWMENYPFFWECKLDGNTSFHNGTFKHLEPRKNVSIPHLHKNLFLKCDTSGIYELIKSSNENQDQKNMNKLDDIKKIFKLFDTGGTFKEQKVERIEKHSNSNILKTLKKNKIITPYVNPKKPSIKQYKVNDDYMDVISVLDQNGTSYELERIIRMLD</sequence>
<name>A0ABN8E3L6_9VIBR</name>